<organism evidence="2 3">
    <name type="scientific">Hasllibacter halocynthiae</name>
    <dbReference type="NCBI Taxonomy" id="595589"/>
    <lineage>
        <taxon>Bacteria</taxon>
        <taxon>Pseudomonadati</taxon>
        <taxon>Pseudomonadota</taxon>
        <taxon>Alphaproteobacteria</taxon>
        <taxon>Rhodobacterales</taxon>
        <taxon>Roseobacteraceae</taxon>
        <taxon>Hasllibacter</taxon>
    </lineage>
</organism>
<dbReference type="CDD" id="cd00093">
    <property type="entry name" value="HTH_XRE"/>
    <property type="match status" value="1"/>
</dbReference>
<dbReference type="Gene3D" id="1.10.260.40">
    <property type="entry name" value="lambda repressor-like DNA-binding domains"/>
    <property type="match status" value="1"/>
</dbReference>
<dbReference type="SMART" id="SM00530">
    <property type="entry name" value="HTH_XRE"/>
    <property type="match status" value="1"/>
</dbReference>
<dbReference type="InterPro" id="IPR052345">
    <property type="entry name" value="Rad_response_metalloprotease"/>
</dbReference>
<dbReference type="Proteomes" id="UP000238801">
    <property type="component" value="Unassembled WGS sequence"/>
</dbReference>
<gene>
    <name evidence="2" type="ORF">BCF33_1302</name>
</gene>
<dbReference type="RefSeq" id="WP_106160031.1">
    <property type="nucleotide sequence ID" value="NZ_PVTT01000001.1"/>
</dbReference>
<dbReference type="InterPro" id="IPR001387">
    <property type="entry name" value="Cro/C1-type_HTH"/>
</dbReference>
<reference evidence="2 3" key="1">
    <citation type="submission" date="2018-03" db="EMBL/GenBank/DDBJ databases">
        <title>Genomic Encyclopedia of Archaeal and Bacterial Type Strains, Phase II (KMG-II): from individual species to whole genera.</title>
        <authorList>
            <person name="Goeker M."/>
        </authorList>
    </citation>
    <scope>NUCLEOTIDE SEQUENCE [LARGE SCALE GENOMIC DNA]</scope>
    <source>
        <strain evidence="2 3">DSM 29318</strain>
    </source>
</reference>
<dbReference type="InterPro" id="IPR010982">
    <property type="entry name" value="Lambda_DNA-bd_dom_sf"/>
</dbReference>
<evidence type="ECO:0000259" key="1">
    <source>
        <dbReference type="PROSITE" id="PS50943"/>
    </source>
</evidence>
<evidence type="ECO:0000313" key="2">
    <source>
        <dbReference type="EMBL" id="PRY95679.1"/>
    </source>
</evidence>
<dbReference type="PROSITE" id="PS50943">
    <property type="entry name" value="HTH_CROC1"/>
    <property type="match status" value="1"/>
</dbReference>
<evidence type="ECO:0000313" key="3">
    <source>
        <dbReference type="Proteomes" id="UP000238801"/>
    </source>
</evidence>
<dbReference type="SUPFAM" id="SSF47413">
    <property type="entry name" value="lambda repressor-like DNA-binding domains"/>
    <property type="match status" value="1"/>
</dbReference>
<proteinExistence type="predicted"/>
<accession>A0A2T0X9S5</accession>
<comment type="caution">
    <text evidence="2">The sequence shown here is derived from an EMBL/GenBank/DDBJ whole genome shotgun (WGS) entry which is preliminary data.</text>
</comment>
<protein>
    <submittedName>
        <fullName evidence="2">Xre family transcriptional regulator</fullName>
    </submittedName>
</protein>
<dbReference type="PANTHER" id="PTHR43236:SF1">
    <property type="entry name" value="BLL7220 PROTEIN"/>
    <property type="match status" value="1"/>
</dbReference>
<name>A0A2T0X9S5_9RHOB</name>
<sequence>MTETPAPEADPTDWYAEDRATFGDRLALAREAAGLSQRELATRLGVRPSALAKWEDDLDEPRANRLTFLSGMLGVSIRWLLTGTGEGPAADDAIPANMAGALGELRALRAQCLAQAERIARVEKRLRAGLADD</sequence>
<dbReference type="PANTHER" id="PTHR43236">
    <property type="entry name" value="ANTITOXIN HIGA1"/>
    <property type="match status" value="1"/>
</dbReference>
<keyword evidence="3" id="KW-1185">Reference proteome</keyword>
<dbReference type="Pfam" id="PF01381">
    <property type="entry name" value="HTH_3"/>
    <property type="match status" value="1"/>
</dbReference>
<dbReference type="EMBL" id="PVTT01000001">
    <property type="protein sequence ID" value="PRY95679.1"/>
    <property type="molecule type" value="Genomic_DNA"/>
</dbReference>
<dbReference type="GO" id="GO:0003677">
    <property type="term" value="F:DNA binding"/>
    <property type="evidence" value="ECO:0007669"/>
    <property type="project" value="InterPro"/>
</dbReference>
<dbReference type="AlphaFoldDB" id="A0A2T0X9S5"/>
<feature type="domain" description="HTH cro/C1-type" evidence="1">
    <location>
        <begin position="26"/>
        <end position="80"/>
    </location>
</feature>
<dbReference type="OrthoDB" id="5659783at2"/>